<comment type="caution">
    <text evidence="1">The sequence shown here is derived from an EMBL/GenBank/DDBJ whole genome shotgun (WGS) entry which is preliminary data.</text>
</comment>
<dbReference type="SUPFAM" id="SSF48208">
    <property type="entry name" value="Six-hairpin glycosidases"/>
    <property type="match status" value="1"/>
</dbReference>
<dbReference type="GO" id="GO:0005975">
    <property type="term" value="P:carbohydrate metabolic process"/>
    <property type="evidence" value="ECO:0007669"/>
    <property type="project" value="InterPro"/>
</dbReference>
<dbReference type="Gene3D" id="1.50.10.20">
    <property type="match status" value="1"/>
</dbReference>
<organism evidence="1 2">
    <name type="scientific">Clonostachys byssicola</name>
    <dbReference type="NCBI Taxonomy" id="160290"/>
    <lineage>
        <taxon>Eukaryota</taxon>
        <taxon>Fungi</taxon>
        <taxon>Dikarya</taxon>
        <taxon>Ascomycota</taxon>
        <taxon>Pezizomycotina</taxon>
        <taxon>Sordariomycetes</taxon>
        <taxon>Hypocreomycetidae</taxon>
        <taxon>Hypocreales</taxon>
        <taxon>Bionectriaceae</taxon>
        <taxon>Clonostachys</taxon>
    </lineage>
</organism>
<dbReference type="EMBL" id="CABFNO020001546">
    <property type="protein sequence ID" value="CAG9998228.1"/>
    <property type="molecule type" value="Genomic_DNA"/>
</dbReference>
<gene>
    <name evidence="1" type="ORF">CBYS24578_00003533</name>
</gene>
<proteinExistence type="predicted"/>
<dbReference type="PANTHER" id="PTHR47791">
    <property type="entry name" value="MEIOTICALLY UP-REGULATED GENE 191 PROTEIN"/>
    <property type="match status" value="1"/>
</dbReference>
<evidence type="ECO:0000313" key="1">
    <source>
        <dbReference type="EMBL" id="CAG9998228.1"/>
    </source>
</evidence>
<dbReference type="OrthoDB" id="9984024at2759"/>
<dbReference type="Proteomes" id="UP000754883">
    <property type="component" value="Unassembled WGS sequence"/>
</dbReference>
<sequence length="1001" mass="111453">MEAPSADPGAFGISPEDWHDADSYTDLASVYGELGRIDILDRVVVRHLQCFEAIQETQARQPSPLLSPDSSSTSERRWRDAAACIDRRREALRSRAAFLSRGETRDIQLTDLSTELLLMIINQFRYSASPGQTAGEDFIAPFSRSDIQTVQSLRLVSRLFNSLSSPLLYPVVRLSLSQKSLDHVQAVCSNPLIASGVRAIRVSLEYYPAELVRDLNRWLGYNHDSLNMNRRRLSSLLAQNAFRRKKAEEAGNVERARHFQEANEVIRQAIDGSREVRFVMRQMMDSVTESGPDPSDMEHVARYKVLVRECYDEFSRAYEEQVRLLMDKSFVSSVARLASLASRPVALEVIASEQRYPDRAKNKSRSNEGSESMLSKYLASGVSWDHGGDADNDGYQRQAIRIIHDLPVAIHQAGGVIGAFTLGCPPTAHHLRFMEGLPDRDWGLLNAAFQQLKIFYMPKLPFSLRHGLRFPSEEQRAHFEAYFSALIAHQNLEEVSIDAKVYLGVNTSLSIETGEWGILEGILGRAYWPRIKRIKFSNLPIAQTHVEGLFQGLGTSINKITLDHVHLGSGSWIRAIDILRERVKQALGPGSLNECSVHLRALSGGEMGLVETEAASLLMEALEDYTLGKGPSDNPLLKDQLLRWFNSNTGLFYDNSNNPYWWQGGNMLTTLALFGKLDSGVGSQVTPVINQIYTNAPKNKPFASAKQSSDMSVYEKVYIPRNKLAGRSALLRRQGDVGFINSFYDDEAWWALGFIASWELTGRIEYLNEAIYIWDDMTAALGTTPCGGIWWDKARTYVNAIANELYLHLSAAIANNVGNDVKQKYVNAAITQWNWFKGTGMINSQNLINDGLDSNCKNNGHPTYTYNQGVILSALAKLYKATGDSSYLDQASLIANAAISTLVDSNGILVDDCDKNKNCSGDGEQFKGVFTRGLRDLYNQRPTASWKTFIERNAQSIWNNDLAIQNGGCFNGAYWGGPYATADASTQSCALDTIVAALAIN</sequence>
<dbReference type="Pfam" id="PF03663">
    <property type="entry name" value="Glyco_hydro_76"/>
    <property type="match status" value="1"/>
</dbReference>
<dbReference type="InterPro" id="IPR008928">
    <property type="entry name" value="6-hairpin_glycosidase_sf"/>
</dbReference>
<protein>
    <submittedName>
        <fullName evidence="1">Uncharacterized protein</fullName>
    </submittedName>
</protein>
<accession>A0A9N9Y8Z1</accession>
<evidence type="ECO:0000313" key="2">
    <source>
        <dbReference type="Proteomes" id="UP000754883"/>
    </source>
</evidence>
<dbReference type="PANTHER" id="PTHR47791:SF1">
    <property type="entry name" value="ENDO MANNANASE, GH76 FAMILY (EUROFUNG)"/>
    <property type="match status" value="1"/>
</dbReference>
<keyword evidence="2" id="KW-1185">Reference proteome</keyword>
<reference evidence="1" key="1">
    <citation type="submission" date="2021-10" db="EMBL/GenBank/DDBJ databases">
        <authorList>
            <person name="Piombo E."/>
        </authorList>
    </citation>
    <scope>NUCLEOTIDE SEQUENCE</scope>
</reference>
<name>A0A9N9Y8Z1_9HYPO</name>
<dbReference type="AlphaFoldDB" id="A0A9N9Y8Z1"/>
<dbReference type="InterPro" id="IPR005198">
    <property type="entry name" value="Glyco_hydro_76"/>
</dbReference>
<dbReference type="InterPro" id="IPR053169">
    <property type="entry name" value="MUG_Protein"/>
</dbReference>